<feature type="region of interest" description="Disordered" evidence="3">
    <location>
        <begin position="1"/>
        <end position="40"/>
    </location>
</feature>
<dbReference type="PANTHER" id="PTHR46412:SF6">
    <property type="entry name" value="TRANSCRIPTION FACTOR BIM2"/>
    <property type="match status" value="1"/>
</dbReference>
<comment type="caution">
    <text evidence="4">The sequence shown here is derived from an EMBL/GenBank/DDBJ whole genome shotgun (WGS) entry which is preliminary data.</text>
</comment>
<keyword evidence="2" id="KW-0804">Transcription</keyword>
<proteinExistence type="predicted"/>
<keyword evidence="1" id="KW-0805">Transcription regulation</keyword>
<dbReference type="Proteomes" id="UP000631114">
    <property type="component" value="Unassembled WGS sequence"/>
</dbReference>
<feature type="region of interest" description="Disordered" evidence="3">
    <location>
        <begin position="302"/>
        <end position="324"/>
    </location>
</feature>
<evidence type="ECO:0000313" key="4">
    <source>
        <dbReference type="EMBL" id="KAF9624474.1"/>
    </source>
</evidence>
<feature type="region of interest" description="Disordered" evidence="3">
    <location>
        <begin position="208"/>
        <end position="263"/>
    </location>
</feature>
<dbReference type="GO" id="GO:0006351">
    <property type="term" value="P:DNA-templated transcription"/>
    <property type="evidence" value="ECO:0007669"/>
    <property type="project" value="InterPro"/>
</dbReference>
<keyword evidence="5" id="KW-1185">Reference proteome</keyword>
<reference evidence="4 5" key="1">
    <citation type="submission" date="2020-10" db="EMBL/GenBank/DDBJ databases">
        <title>The Coptis chinensis genome and diversification of protoberbering-type alkaloids.</title>
        <authorList>
            <person name="Wang B."/>
            <person name="Shu S."/>
            <person name="Song C."/>
            <person name="Liu Y."/>
        </authorList>
    </citation>
    <scope>NUCLEOTIDE SEQUENCE [LARGE SCALE GENOMIC DNA]</scope>
    <source>
        <strain evidence="4">HL-2020</strain>
        <tissue evidence="4">Leaf</tissue>
    </source>
</reference>
<dbReference type="SUPFAM" id="SSF47459">
    <property type="entry name" value="HLH, helix-loop-helix DNA-binding domain"/>
    <property type="match status" value="1"/>
</dbReference>
<dbReference type="OrthoDB" id="690068at2759"/>
<dbReference type="EMBL" id="JADFTS010000001">
    <property type="protein sequence ID" value="KAF9624474.1"/>
    <property type="molecule type" value="Genomic_DNA"/>
</dbReference>
<gene>
    <name evidence="4" type="ORF">IFM89_011482</name>
</gene>
<feature type="compositionally biased region" description="Acidic residues" evidence="3">
    <location>
        <begin position="216"/>
        <end position="225"/>
    </location>
</feature>
<name>A0A835MEV0_9MAGN</name>
<sequence length="526" mass="57137">MELPQPRPIGTEGKKPTHDFLSLYSHSSFPDPRPSQGNFLKTHDFLQPLERGGGKNGAVGEKTVDVTKVETPSPPSPSPSVEHILPGGIGTYTISHISNFSQHGLKTEQTVGTVIRASSAERNGEINKANSSSNSISGGVFAFWEESSVKEKGRKVKDIVQGQVIREGTEKLGQWSSETPFLHSSNSFNSLSTSKPAAQKSQSFMEMMKSGRGLQEDDEDDDDEFANSSKKSSSSLKDGKSGEQKANTPRSKHSATEQRRRSKINDRQVIEYIQYLQEKVNRYETSYQGWNQEPAKLTPWRNGQAPGDNVVDHSQALKSGPGSGPTIIFNGKFDDNISPNPTMLANAQNPVEPGLSTSATYKAIDHHAELSSKSGSMPISMQPNMFSTAVQPQQLPISDGENMVSQSHSQLWPIRPCPTACPIASDTVNEQEEMQIEGGTISLAGVYSQGLLNNLTQALQSSGVDLSQASIAVQVDVGKRAMTRLNALTSGTKEDENPSSNRAMPYSRVESSGEDSDQSRKRIRTA</sequence>
<dbReference type="AlphaFoldDB" id="A0A835MEV0"/>
<feature type="region of interest" description="Disordered" evidence="3">
    <location>
        <begin position="487"/>
        <end position="526"/>
    </location>
</feature>
<dbReference type="InterPro" id="IPR044295">
    <property type="entry name" value="BIM1/2/3"/>
</dbReference>
<evidence type="ECO:0000256" key="1">
    <source>
        <dbReference type="ARBA" id="ARBA00023015"/>
    </source>
</evidence>
<dbReference type="GO" id="GO:0046983">
    <property type="term" value="F:protein dimerization activity"/>
    <property type="evidence" value="ECO:0007669"/>
    <property type="project" value="InterPro"/>
</dbReference>
<accession>A0A835MEV0</accession>
<organism evidence="4 5">
    <name type="scientific">Coptis chinensis</name>
    <dbReference type="NCBI Taxonomy" id="261450"/>
    <lineage>
        <taxon>Eukaryota</taxon>
        <taxon>Viridiplantae</taxon>
        <taxon>Streptophyta</taxon>
        <taxon>Embryophyta</taxon>
        <taxon>Tracheophyta</taxon>
        <taxon>Spermatophyta</taxon>
        <taxon>Magnoliopsida</taxon>
        <taxon>Ranunculales</taxon>
        <taxon>Ranunculaceae</taxon>
        <taxon>Coptidoideae</taxon>
        <taxon>Coptis</taxon>
    </lineage>
</organism>
<protein>
    <submittedName>
        <fullName evidence="4">Uncharacterized protein</fullName>
    </submittedName>
</protein>
<evidence type="ECO:0000256" key="2">
    <source>
        <dbReference type="ARBA" id="ARBA00023163"/>
    </source>
</evidence>
<dbReference type="InterPro" id="IPR036638">
    <property type="entry name" value="HLH_DNA-bd_sf"/>
</dbReference>
<dbReference type="PANTHER" id="PTHR46412">
    <property type="entry name" value="BES1-INTERACTING MYC-LIKE PROTEIN"/>
    <property type="match status" value="1"/>
</dbReference>
<dbReference type="GO" id="GO:0003700">
    <property type="term" value="F:DNA-binding transcription factor activity"/>
    <property type="evidence" value="ECO:0007669"/>
    <property type="project" value="InterPro"/>
</dbReference>
<evidence type="ECO:0000256" key="3">
    <source>
        <dbReference type="SAM" id="MobiDB-lite"/>
    </source>
</evidence>
<feature type="compositionally biased region" description="Basic and acidic residues" evidence="3">
    <location>
        <begin position="254"/>
        <end position="263"/>
    </location>
</feature>
<evidence type="ECO:0000313" key="5">
    <source>
        <dbReference type="Proteomes" id="UP000631114"/>
    </source>
</evidence>